<evidence type="ECO:0000313" key="2">
    <source>
        <dbReference type="EMBL" id="TNN26206.1"/>
    </source>
</evidence>
<accession>A0A4Z2EBI7</accession>
<dbReference type="EMBL" id="SRLO01010746">
    <property type="protein sequence ID" value="TNN26206.1"/>
    <property type="molecule type" value="Genomic_DNA"/>
</dbReference>
<reference evidence="2 3" key="1">
    <citation type="submission" date="2019-03" db="EMBL/GenBank/DDBJ databases">
        <title>First draft genome of Liparis tanakae, snailfish: a comprehensive survey of snailfish specific genes.</title>
        <authorList>
            <person name="Kim W."/>
            <person name="Song I."/>
            <person name="Jeong J.-H."/>
            <person name="Kim D."/>
            <person name="Kim S."/>
            <person name="Ryu S."/>
            <person name="Song J.Y."/>
            <person name="Lee S.K."/>
        </authorList>
    </citation>
    <scope>NUCLEOTIDE SEQUENCE [LARGE SCALE GENOMIC DNA]</scope>
    <source>
        <tissue evidence="2">Muscle</tissue>
    </source>
</reference>
<protein>
    <submittedName>
        <fullName evidence="2">Uncharacterized protein</fullName>
    </submittedName>
</protein>
<sequence>MGPRVNAGQLTEHRPRWTGTHETVQSPPDTMQKRNKAQADTEASQGAGAASSALAQPDRKGAKRGSVSWAPDLAKDLVSDSLTDIATAAHLDPTVAPGREPEAQRARKFSVDAPADREPARPGRGSTGEPRSQTDVLYPHQTRTLPSMQRSFSSLFTFFFFLLGLLNKGQCTLITKHFSKCARILAKRLFFIVLRSKPFYISLIVQIQPGGAPVILHLKHTFKCSTLNAQK</sequence>
<dbReference type="Proteomes" id="UP000314294">
    <property type="component" value="Unassembled WGS sequence"/>
</dbReference>
<proteinExistence type="predicted"/>
<name>A0A4Z2EBI7_9TELE</name>
<comment type="caution">
    <text evidence="2">The sequence shown here is derived from an EMBL/GenBank/DDBJ whole genome shotgun (WGS) entry which is preliminary data.</text>
</comment>
<gene>
    <name evidence="2" type="ORF">EYF80_063657</name>
</gene>
<dbReference type="OrthoDB" id="10537207at2759"/>
<feature type="region of interest" description="Disordered" evidence="1">
    <location>
        <begin position="91"/>
        <end position="135"/>
    </location>
</feature>
<feature type="compositionally biased region" description="Polar residues" evidence="1">
    <location>
        <begin position="20"/>
        <end position="29"/>
    </location>
</feature>
<keyword evidence="3" id="KW-1185">Reference proteome</keyword>
<organism evidence="2 3">
    <name type="scientific">Liparis tanakae</name>
    <name type="common">Tanaka's snailfish</name>
    <dbReference type="NCBI Taxonomy" id="230148"/>
    <lineage>
        <taxon>Eukaryota</taxon>
        <taxon>Metazoa</taxon>
        <taxon>Chordata</taxon>
        <taxon>Craniata</taxon>
        <taxon>Vertebrata</taxon>
        <taxon>Euteleostomi</taxon>
        <taxon>Actinopterygii</taxon>
        <taxon>Neopterygii</taxon>
        <taxon>Teleostei</taxon>
        <taxon>Neoteleostei</taxon>
        <taxon>Acanthomorphata</taxon>
        <taxon>Eupercaria</taxon>
        <taxon>Perciformes</taxon>
        <taxon>Cottioidei</taxon>
        <taxon>Cottales</taxon>
        <taxon>Liparidae</taxon>
        <taxon>Liparis</taxon>
    </lineage>
</organism>
<dbReference type="AlphaFoldDB" id="A0A4Z2EBI7"/>
<evidence type="ECO:0000313" key="3">
    <source>
        <dbReference type="Proteomes" id="UP000314294"/>
    </source>
</evidence>
<feature type="region of interest" description="Disordered" evidence="1">
    <location>
        <begin position="1"/>
        <end position="67"/>
    </location>
</feature>
<feature type="compositionally biased region" description="Low complexity" evidence="1">
    <location>
        <begin position="43"/>
        <end position="56"/>
    </location>
</feature>
<evidence type="ECO:0000256" key="1">
    <source>
        <dbReference type="SAM" id="MobiDB-lite"/>
    </source>
</evidence>